<keyword evidence="1 2" id="KW-0238">DNA-binding</keyword>
<dbReference type="GO" id="GO:0003700">
    <property type="term" value="F:DNA-binding transcription factor activity"/>
    <property type="evidence" value="ECO:0007669"/>
    <property type="project" value="TreeGrafter"/>
</dbReference>
<feature type="region of interest" description="Disordered" evidence="3">
    <location>
        <begin position="1"/>
        <end position="34"/>
    </location>
</feature>
<dbReference type="AlphaFoldDB" id="A0A1Q9AAE8"/>
<dbReference type="STRING" id="887144.BJF91_23160"/>
<evidence type="ECO:0000256" key="1">
    <source>
        <dbReference type="ARBA" id="ARBA00023125"/>
    </source>
</evidence>
<feature type="DNA-binding region" description="H-T-H motif" evidence="2">
    <location>
        <begin position="59"/>
        <end position="78"/>
    </location>
</feature>
<comment type="caution">
    <text evidence="5">The sequence shown here is derived from an EMBL/GenBank/DDBJ whole genome shotgun (WGS) entry which is preliminary data.</text>
</comment>
<gene>
    <name evidence="5" type="ORF">BJF91_23160</name>
</gene>
<dbReference type="SUPFAM" id="SSF46689">
    <property type="entry name" value="Homeodomain-like"/>
    <property type="match status" value="1"/>
</dbReference>
<proteinExistence type="predicted"/>
<dbReference type="InterPro" id="IPR039536">
    <property type="entry name" value="TetR_C_Proteobacteria"/>
</dbReference>
<dbReference type="PANTHER" id="PTHR30055">
    <property type="entry name" value="HTH-TYPE TRANSCRIPTIONAL REGULATOR RUTR"/>
    <property type="match status" value="1"/>
</dbReference>
<dbReference type="InterPro" id="IPR001647">
    <property type="entry name" value="HTH_TetR"/>
</dbReference>
<dbReference type="Gene3D" id="1.10.357.10">
    <property type="entry name" value="Tetracycline Repressor, domain 2"/>
    <property type="match status" value="1"/>
</dbReference>
<dbReference type="PRINTS" id="PR00455">
    <property type="entry name" value="HTHTETR"/>
</dbReference>
<name>A0A1Q9AAE8_9HYPH</name>
<protein>
    <recommendedName>
        <fullName evidence="4">HTH tetR-type domain-containing protein</fullName>
    </recommendedName>
</protein>
<dbReference type="InterPro" id="IPR023772">
    <property type="entry name" value="DNA-bd_HTH_TetR-type_CS"/>
</dbReference>
<evidence type="ECO:0000313" key="5">
    <source>
        <dbReference type="EMBL" id="OLP51835.1"/>
    </source>
</evidence>
<dbReference type="InterPro" id="IPR050109">
    <property type="entry name" value="HTH-type_TetR-like_transc_reg"/>
</dbReference>
<dbReference type="Proteomes" id="UP000185598">
    <property type="component" value="Unassembled WGS sequence"/>
</dbReference>
<dbReference type="PROSITE" id="PS01081">
    <property type="entry name" value="HTH_TETR_1"/>
    <property type="match status" value="1"/>
</dbReference>
<accession>A0A1Q9AAE8</accession>
<evidence type="ECO:0000256" key="2">
    <source>
        <dbReference type="PROSITE-ProRule" id="PRU00335"/>
    </source>
</evidence>
<feature type="domain" description="HTH tetR-type" evidence="4">
    <location>
        <begin position="36"/>
        <end position="96"/>
    </location>
</feature>
<evidence type="ECO:0000256" key="3">
    <source>
        <dbReference type="SAM" id="MobiDB-lite"/>
    </source>
</evidence>
<evidence type="ECO:0000313" key="6">
    <source>
        <dbReference type="Proteomes" id="UP000185598"/>
    </source>
</evidence>
<reference evidence="5 6" key="1">
    <citation type="submission" date="2016-09" db="EMBL/GenBank/DDBJ databases">
        <title>Rhizobium oryziradicis sp. nov., isolated from the root of rice.</title>
        <authorList>
            <person name="Zhao J."/>
            <person name="Zhang X."/>
        </authorList>
    </citation>
    <scope>NUCLEOTIDE SEQUENCE [LARGE SCALE GENOMIC DNA]</scope>
    <source>
        <strain evidence="5 6">14971</strain>
    </source>
</reference>
<dbReference type="Pfam" id="PF00440">
    <property type="entry name" value="TetR_N"/>
    <property type="match status" value="1"/>
</dbReference>
<organism evidence="5 6">
    <name type="scientific">Allorhizobium taibaishanense</name>
    <dbReference type="NCBI Taxonomy" id="887144"/>
    <lineage>
        <taxon>Bacteria</taxon>
        <taxon>Pseudomonadati</taxon>
        <taxon>Pseudomonadota</taxon>
        <taxon>Alphaproteobacteria</taxon>
        <taxon>Hyphomicrobiales</taxon>
        <taxon>Rhizobiaceae</taxon>
        <taxon>Rhizobium/Agrobacterium group</taxon>
        <taxon>Allorhizobium</taxon>
    </lineage>
</organism>
<evidence type="ECO:0000259" key="4">
    <source>
        <dbReference type="PROSITE" id="PS50977"/>
    </source>
</evidence>
<dbReference type="Pfam" id="PF14246">
    <property type="entry name" value="TetR_C_7"/>
    <property type="match status" value="1"/>
</dbReference>
<dbReference type="PANTHER" id="PTHR30055:SF146">
    <property type="entry name" value="HTH-TYPE TRANSCRIPTIONAL DUAL REGULATOR CECR"/>
    <property type="match status" value="1"/>
</dbReference>
<sequence length="250" mass="27846">MSTETRKRQPTAKKLQPNHSLPSKPRRGRPPREMAGEVEDRIVEAALKVFIARGYEGASIDEIAEVARAGKPSIYARFTNKETLFRDVVLRWSQKSTANLLVCSGGDIEKRFQSMALTIVRNVIKEETVGLMRSVIAEVTRHPELATTIHYALREHTVKLVTSLILDMVDAEETRDLTAFAPDNLAATARRFIDTVLLPQMVSALFHADLTPVREQMEDNVRKTASFFLRGCGFEPKAPVQTSADGKANG</sequence>
<dbReference type="GO" id="GO:0000976">
    <property type="term" value="F:transcription cis-regulatory region binding"/>
    <property type="evidence" value="ECO:0007669"/>
    <property type="project" value="TreeGrafter"/>
</dbReference>
<dbReference type="Gene3D" id="1.10.10.60">
    <property type="entry name" value="Homeodomain-like"/>
    <property type="match status" value="1"/>
</dbReference>
<keyword evidence="6" id="KW-1185">Reference proteome</keyword>
<dbReference type="PROSITE" id="PS50977">
    <property type="entry name" value="HTH_TETR_2"/>
    <property type="match status" value="1"/>
</dbReference>
<dbReference type="InterPro" id="IPR009057">
    <property type="entry name" value="Homeodomain-like_sf"/>
</dbReference>
<dbReference type="EMBL" id="MKIN01000018">
    <property type="protein sequence ID" value="OLP51835.1"/>
    <property type="molecule type" value="Genomic_DNA"/>
</dbReference>